<evidence type="ECO:0000313" key="2">
    <source>
        <dbReference type="EMBL" id="SDY05615.1"/>
    </source>
</evidence>
<proteinExistence type="predicted"/>
<feature type="region of interest" description="Disordered" evidence="1">
    <location>
        <begin position="113"/>
        <end position="143"/>
    </location>
</feature>
<gene>
    <name evidence="2" type="ORF">SAMN05421643_1033</name>
</gene>
<evidence type="ECO:0000256" key="1">
    <source>
        <dbReference type="SAM" id="MobiDB-lite"/>
    </source>
</evidence>
<dbReference type="Proteomes" id="UP000199035">
    <property type="component" value="Unassembled WGS sequence"/>
</dbReference>
<organism evidence="2 3">
    <name type="scientific">Acinetobacter kyonggiensis</name>
    <dbReference type="NCBI Taxonomy" id="595670"/>
    <lineage>
        <taxon>Bacteria</taxon>
        <taxon>Pseudomonadati</taxon>
        <taxon>Pseudomonadota</taxon>
        <taxon>Gammaproteobacteria</taxon>
        <taxon>Moraxellales</taxon>
        <taxon>Moraxellaceae</taxon>
        <taxon>Acinetobacter</taxon>
    </lineage>
</organism>
<name>A0A1H3GRM4_9GAMM</name>
<dbReference type="STRING" id="595670.SAMN05421643_1033"/>
<dbReference type="RefSeq" id="WP_092687586.1">
    <property type="nucleotide sequence ID" value="NZ_FNPK01000003.1"/>
</dbReference>
<protein>
    <recommendedName>
        <fullName evidence="4">Defence against restriction A N-terminal domain-containing protein</fullName>
    </recommendedName>
</protein>
<dbReference type="EMBL" id="FNPK01000003">
    <property type="protein sequence ID" value="SDY05615.1"/>
    <property type="molecule type" value="Genomic_DNA"/>
</dbReference>
<evidence type="ECO:0008006" key="4">
    <source>
        <dbReference type="Google" id="ProtNLM"/>
    </source>
</evidence>
<sequence>MGNLNLTAITDQTPYVQKIKGALEKASGQSIPLIEVKKVQRKGGISVAPIVFLFAGGQELTLFARASADVFKASLNGKEIVLSGDFSDDYKQTFDNAVSGVAQLIRTAQPKIEQQNKKEKVNIPRRPSNSIPKQLSEKLEQEKQLDQEIADKTTQRDQLLQQLEQANTQSNKI</sequence>
<keyword evidence="3" id="KW-1185">Reference proteome</keyword>
<evidence type="ECO:0000313" key="3">
    <source>
        <dbReference type="Proteomes" id="UP000199035"/>
    </source>
</evidence>
<accession>A0A1H3GRM4</accession>
<reference evidence="3" key="1">
    <citation type="submission" date="2016-10" db="EMBL/GenBank/DDBJ databases">
        <authorList>
            <person name="Varghese N."/>
            <person name="Submissions S."/>
        </authorList>
    </citation>
    <scope>NUCLEOTIDE SEQUENCE [LARGE SCALE GENOMIC DNA]</scope>
    <source>
        <strain evidence="3">ANC 5109</strain>
    </source>
</reference>
<dbReference type="AlphaFoldDB" id="A0A1H3GRM4"/>